<dbReference type="EMBL" id="JAECZO010000352">
    <property type="protein sequence ID" value="KAK7199416.1"/>
    <property type="molecule type" value="Genomic_DNA"/>
</dbReference>
<keyword evidence="2" id="KW-1185">Reference proteome</keyword>
<protein>
    <submittedName>
        <fullName evidence="1">Uncharacterized protein</fullName>
    </submittedName>
</protein>
<evidence type="ECO:0000313" key="2">
    <source>
        <dbReference type="Proteomes" id="UP001430356"/>
    </source>
</evidence>
<evidence type="ECO:0000313" key="1">
    <source>
        <dbReference type="EMBL" id="KAK7199416.1"/>
    </source>
</evidence>
<gene>
    <name evidence="1" type="ORF">NESM_000915700</name>
</gene>
<organism evidence="1 2">
    <name type="scientific">Novymonas esmeraldas</name>
    <dbReference type="NCBI Taxonomy" id="1808958"/>
    <lineage>
        <taxon>Eukaryota</taxon>
        <taxon>Discoba</taxon>
        <taxon>Euglenozoa</taxon>
        <taxon>Kinetoplastea</taxon>
        <taxon>Metakinetoplastina</taxon>
        <taxon>Trypanosomatida</taxon>
        <taxon>Trypanosomatidae</taxon>
        <taxon>Novymonas</taxon>
    </lineage>
</organism>
<sequence>MYNAVRDIEGLSWTHLPPREDAYRPIKQRQKILALMEGRVLAQVLNFMKPRRHRTMCAVSPTARVCAELVQVSDTRAPYEMCLSDRLVHRFSAKLTSDHVKERLRCHTWWLVKCGPPLHLDHSSAFTALRAIAPALVAMVCSCPLYTDGEPCELQVSDILQLEEMCIRGDWAIPITNVTPSQLTRLRRLTVEAYTSEVCENFLLQLPALTEFSIDDADGTPVSLMEPAYAARLLRLTIHNPAMNTLSWIYKCASVTHLSIIQCSFVFDLRPLIELPHLTSLDMTGSNVPHLDGLCRSLTLTRIVVEKCSQLLSLEGLVGAPQLRSIDATHSRVQTLGELHRCPTSRWWYLTSAGIWRVWRGSSVHRSFSQSILI</sequence>
<proteinExistence type="predicted"/>
<comment type="caution">
    <text evidence="1">The sequence shown here is derived from an EMBL/GenBank/DDBJ whole genome shotgun (WGS) entry which is preliminary data.</text>
</comment>
<dbReference type="SUPFAM" id="SSF52058">
    <property type="entry name" value="L domain-like"/>
    <property type="match status" value="1"/>
</dbReference>
<dbReference type="InterPro" id="IPR032675">
    <property type="entry name" value="LRR_dom_sf"/>
</dbReference>
<reference evidence="1 2" key="1">
    <citation type="journal article" date="2021" name="MBio">
        <title>A New Model Trypanosomatid, Novymonas esmeraldas: Genomic Perception of Its 'Candidatus Pandoraea novymonadis' Endosymbiont.</title>
        <authorList>
            <person name="Zakharova A."/>
            <person name="Saura A."/>
            <person name="Butenko A."/>
            <person name="Podesvova L."/>
            <person name="Warmusova S."/>
            <person name="Kostygov A.Y."/>
            <person name="Nenarokova A."/>
            <person name="Lukes J."/>
            <person name="Opperdoes F.R."/>
            <person name="Yurchenko V."/>
        </authorList>
    </citation>
    <scope>NUCLEOTIDE SEQUENCE [LARGE SCALE GENOMIC DNA]</scope>
    <source>
        <strain evidence="1 2">E262AT.01</strain>
    </source>
</reference>
<dbReference type="AlphaFoldDB" id="A0AAW0F108"/>
<dbReference type="Proteomes" id="UP001430356">
    <property type="component" value="Unassembled WGS sequence"/>
</dbReference>
<dbReference type="Gene3D" id="3.80.10.10">
    <property type="entry name" value="Ribonuclease Inhibitor"/>
    <property type="match status" value="1"/>
</dbReference>
<name>A0AAW0F108_9TRYP</name>
<accession>A0AAW0F108</accession>